<evidence type="ECO:0000313" key="2">
    <source>
        <dbReference type="EMBL" id="ATC65765.1"/>
    </source>
</evidence>
<evidence type="ECO:0000313" key="3">
    <source>
        <dbReference type="Proteomes" id="UP000217265"/>
    </source>
</evidence>
<accession>A0A290QAN8</accession>
<gene>
    <name evidence="2" type="ORF">CMV30_18425</name>
</gene>
<proteinExistence type="predicted"/>
<reference evidence="2 3" key="1">
    <citation type="submission" date="2017-09" db="EMBL/GenBank/DDBJ databases">
        <title>Complete genome sequence of Verrucomicrobial strain HZ-65, isolated from freshwater.</title>
        <authorList>
            <person name="Choi A."/>
        </authorList>
    </citation>
    <scope>NUCLEOTIDE SEQUENCE [LARGE SCALE GENOMIC DNA]</scope>
    <source>
        <strain evidence="2 3">HZ-65</strain>
    </source>
</reference>
<keyword evidence="3" id="KW-1185">Reference proteome</keyword>
<evidence type="ECO:0000256" key="1">
    <source>
        <dbReference type="SAM" id="MobiDB-lite"/>
    </source>
</evidence>
<feature type="region of interest" description="Disordered" evidence="1">
    <location>
        <begin position="1"/>
        <end position="42"/>
    </location>
</feature>
<organism evidence="2 3">
    <name type="scientific">Nibricoccus aquaticus</name>
    <dbReference type="NCBI Taxonomy" id="2576891"/>
    <lineage>
        <taxon>Bacteria</taxon>
        <taxon>Pseudomonadati</taxon>
        <taxon>Verrucomicrobiota</taxon>
        <taxon>Opitutia</taxon>
        <taxon>Opitutales</taxon>
        <taxon>Opitutaceae</taxon>
        <taxon>Nibricoccus</taxon>
    </lineage>
</organism>
<name>A0A290QAN8_9BACT</name>
<feature type="compositionally biased region" description="Basic residues" evidence="1">
    <location>
        <begin position="16"/>
        <end position="26"/>
    </location>
</feature>
<sequence>MFDGNKHPQPFPQQSFRRKHTYRRSPKATSVSATIPIPIKSQTMPAHPARLLLAGNSPHRAMPPRAFPPLPAVAFPLPQ</sequence>
<dbReference type="KEGG" id="vbh:CMV30_18425"/>
<protein>
    <submittedName>
        <fullName evidence="2">Uncharacterized protein</fullName>
    </submittedName>
</protein>
<dbReference type="EMBL" id="CP023344">
    <property type="protein sequence ID" value="ATC65765.1"/>
    <property type="molecule type" value="Genomic_DNA"/>
</dbReference>
<dbReference type="AlphaFoldDB" id="A0A290QAN8"/>
<dbReference type="Proteomes" id="UP000217265">
    <property type="component" value="Chromosome"/>
</dbReference>